<accession>A0ABN9WUZ8</accession>
<dbReference type="Pfam" id="PF13392">
    <property type="entry name" value="HNH_3"/>
    <property type="match status" value="2"/>
</dbReference>
<dbReference type="SUPFAM" id="SSF54060">
    <property type="entry name" value="His-Me finger endonucleases"/>
    <property type="match status" value="2"/>
</dbReference>
<protein>
    <recommendedName>
        <fullName evidence="1">HNH nuclease domain-containing protein</fullName>
    </recommendedName>
</protein>
<dbReference type="InterPro" id="IPR036388">
    <property type="entry name" value="WH-like_DNA-bd_sf"/>
</dbReference>
<reference evidence="2" key="1">
    <citation type="submission" date="2023-10" db="EMBL/GenBank/DDBJ databases">
        <authorList>
            <person name="Chen Y."/>
            <person name="Shah S."/>
            <person name="Dougan E. K."/>
            <person name="Thang M."/>
            <person name="Chan C."/>
        </authorList>
    </citation>
    <scope>NUCLEOTIDE SEQUENCE [LARGE SCALE GENOMIC DNA]</scope>
</reference>
<keyword evidence="3" id="KW-1185">Reference proteome</keyword>
<dbReference type="Pfam" id="PF22083">
    <property type="entry name" value="I-HmuI_NUMOD-like"/>
    <property type="match status" value="1"/>
</dbReference>
<sequence length="435" mass="48689">MISDSFGAGAALYAPALCESTPWLWYCLHECLLVLPPAFLYIVDEDGCGQLPRSHSKQEWNHHLGLFERFRILHYQDRWEHRNYVHRLVAHAFLGPPPSTQHCDVNHKDRDRGNNHIDNLEFVTRSENICHSYAANSIRRTSADALSQPVLSRWAGQGRWTDYSSLRLASLETGVDPSAICMCCKGRMISAKGYEFRYGAPIDPPCLPGEEWRPALHPCTGRELSTWEVSSHGRMKSTRGLVSYGSRTLAGYRATGISTDGRLTKHLVHRFVARAFLWQPSYSEDLVVNHIDGNKGNNAKSNLEYVTRSQNSLLSKKWWLGRASAGVTLSKPVWGRIVGSGSWKWYASMAEAARLLDLKGGSISACCRGITRRAGSYEFKFADSTVPSVLPGEVWREVPQCLLTKKPASTLRHSLLHTFRSCYSTLLPDLPGAAS</sequence>
<dbReference type="EMBL" id="CAUYUJ010019374">
    <property type="protein sequence ID" value="CAK0890646.1"/>
    <property type="molecule type" value="Genomic_DNA"/>
</dbReference>
<evidence type="ECO:0000259" key="1">
    <source>
        <dbReference type="SMART" id="SM00507"/>
    </source>
</evidence>
<dbReference type="InterPro" id="IPR054307">
    <property type="entry name" value="I-HmuI_NUMOD-like"/>
</dbReference>
<dbReference type="Gene3D" id="3.90.75.20">
    <property type="match status" value="2"/>
</dbReference>
<gene>
    <name evidence="2" type="ORF">PCOR1329_LOCUS70795</name>
</gene>
<comment type="caution">
    <text evidence="2">The sequence shown here is derived from an EMBL/GenBank/DDBJ whole genome shotgun (WGS) entry which is preliminary data.</text>
</comment>
<dbReference type="SMART" id="SM00507">
    <property type="entry name" value="HNHc"/>
    <property type="match status" value="2"/>
</dbReference>
<evidence type="ECO:0000313" key="3">
    <source>
        <dbReference type="Proteomes" id="UP001189429"/>
    </source>
</evidence>
<evidence type="ECO:0000313" key="2">
    <source>
        <dbReference type="EMBL" id="CAK0890646.1"/>
    </source>
</evidence>
<dbReference type="Gene3D" id="1.10.10.10">
    <property type="entry name" value="Winged helix-like DNA-binding domain superfamily/Winged helix DNA-binding domain"/>
    <property type="match status" value="2"/>
</dbReference>
<proteinExistence type="predicted"/>
<dbReference type="InterPro" id="IPR044925">
    <property type="entry name" value="His-Me_finger_sf"/>
</dbReference>
<feature type="domain" description="HNH nuclease" evidence="1">
    <location>
        <begin position="79"/>
        <end position="129"/>
    </location>
</feature>
<organism evidence="2 3">
    <name type="scientific">Prorocentrum cordatum</name>
    <dbReference type="NCBI Taxonomy" id="2364126"/>
    <lineage>
        <taxon>Eukaryota</taxon>
        <taxon>Sar</taxon>
        <taxon>Alveolata</taxon>
        <taxon>Dinophyceae</taxon>
        <taxon>Prorocentrales</taxon>
        <taxon>Prorocentraceae</taxon>
        <taxon>Prorocentrum</taxon>
    </lineage>
</organism>
<dbReference type="Proteomes" id="UP001189429">
    <property type="component" value="Unassembled WGS sequence"/>
</dbReference>
<dbReference type="InterPro" id="IPR003615">
    <property type="entry name" value="HNH_nuc"/>
</dbReference>
<feature type="domain" description="HNH nuclease" evidence="1">
    <location>
        <begin position="262"/>
        <end position="312"/>
    </location>
</feature>
<dbReference type="SUPFAM" id="SSF64496">
    <property type="entry name" value="DNA-binding domain of intron-encoded endonucleases"/>
    <property type="match status" value="2"/>
</dbReference>
<dbReference type="CDD" id="cd00085">
    <property type="entry name" value="HNHc"/>
    <property type="match status" value="1"/>
</dbReference>
<name>A0ABN9WUZ8_9DINO</name>